<name>A0A2T9IXU7_9CAUL</name>
<comment type="caution">
    <text evidence="2">The sequence shown here is derived from an EMBL/GenBank/DDBJ whole genome shotgun (WGS) entry which is preliminary data.</text>
</comment>
<evidence type="ECO:0000256" key="1">
    <source>
        <dbReference type="SAM" id="SignalP"/>
    </source>
</evidence>
<dbReference type="PROSITE" id="PS51318">
    <property type="entry name" value="TAT"/>
    <property type="match status" value="1"/>
</dbReference>
<accession>A0A2T9IXU7</accession>
<reference evidence="2 3" key="1">
    <citation type="submission" date="2018-04" db="EMBL/GenBank/DDBJ databases">
        <title>The genome sequence of Caulobacter sp. 736.</title>
        <authorList>
            <person name="Gao J."/>
            <person name="Sun J."/>
        </authorList>
    </citation>
    <scope>NUCLEOTIDE SEQUENCE [LARGE SCALE GENOMIC DNA]</scope>
    <source>
        <strain evidence="2 3">736</strain>
    </source>
</reference>
<organism evidence="2 3">
    <name type="scientific">Caulobacter radicis</name>
    <dbReference type="NCBI Taxonomy" id="2172650"/>
    <lineage>
        <taxon>Bacteria</taxon>
        <taxon>Pseudomonadati</taxon>
        <taxon>Pseudomonadota</taxon>
        <taxon>Alphaproteobacteria</taxon>
        <taxon>Caulobacterales</taxon>
        <taxon>Caulobacteraceae</taxon>
        <taxon>Caulobacter</taxon>
    </lineage>
</organism>
<protein>
    <submittedName>
        <fullName evidence="2">Uncharacterized protein</fullName>
    </submittedName>
</protein>
<feature type="chain" id="PRO_5015594503" evidence="1">
    <location>
        <begin position="22"/>
        <end position="120"/>
    </location>
</feature>
<evidence type="ECO:0000313" key="2">
    <source>
        <dbReference type="EMBL" id="PVM71919.1"/>
    </source>
</evidence>
<sequence length="120" mass="12131">MPFSKLSGRRLIAALAGAAFAAALATQAAASSSQAGTISAILPLRHGVVLFNHSGSRTATPACHTIPGRWAIDASTTAGQAALSVLMSAYLSGKQIAVLGQGNCSSHSDTEAVEHFVIVD</sequence>
<dbReference type="RefSeq" id="WP_116569803.1">
    <property type="nucleotide sequence ID" value="NZ_QDKP01000064.1"/>
</dbReference>
<dbReference type="EMBL" id="QDKP01000064">
    <property type="protein sequence ID" value="PVM71919.1"/>
    <property type="molecule type" value="Genomic_DNA"/>
</dbReference>
<keyword evidence="3" id="KW-1185">Reference proteome</keyword>
<evidence type="ECO:0000313" key="3">
    <source>
        <dbReference type="Proteomes" id="UP000244913"/>
    </source>
</evidence>
<gene>
    <name evidence="2" type="ORF">DDF65_22755</name>
</gene>
<feature type="signal peptide" evidence="1">
    <location>
        <begin position="1"/>
        <end position="21"/>
    </location>
</feature>
<dbReference type="Proteomes" id="UP000244913">
    <property type="component" value="Unassembled WGS sequence"/>
</dbReference>
<proteinExistence type="predicted"/>
<keyword evidence="1" id="KW-0732">Signal</keyword>
<dbReference type="InterPro" id="IPR006311">
    <property type="entry name" value="TAT_signal"/>
</dbReference>
<dbReference type="AlphaFoldDB" id="A0A2T9IXU7"/>